<protein>
    <submittedName>
        <fullName evidence="2">Prepilin-type N-terminal cleavage/methylation domain-containing protein</fullName>
    </submittedName>
</protein>
<proteinExistence type="predicted"/>
<evidence type="ECO:0000313" key="3">
    <source>
        <dbReference type="Proteomes" id="UP000309872"/>
    </source>
</evidence>
<dbReference type="RefSeq" id="WP_136819793.1">
    <property type="nucleotide sequence ID" value="NZ_BMJX01000002.1"/>
</dbReference>
<dbReference type="Proteomes" id="UP000309872">
    <property type="component" value="Unassembled WGS sequence"/>
</dbReference>
<dbReference type="OrthoDB" id="794187at2"/>
<keyword evidence="1" id="KW-1133">Transmembrane helix</keyword>
<keyword evidence="1" id="KW-0472">Membrane</keyword>
<dbReference type="EMBL" id="SUKA01000002">
    <property type="protein sequence ID" value="TJY66442.1"/>
    <property type="molecule type" value="Genomic_DNA"/>
</dbReference>
<comment type="caution">
    <text evidence="2">The sequence shown here is derived from an EMBL/GenBank/DDBJ whole genome shotgun (WGS) entry which is preliminary data.</text>
</comment>
<evidence type="ECO:0000313" key="2">
    <source>
        <dbReference type="EMBL" id="TJY66442.1"/>
    </source>
</evidence>
<organism evidence="2 3">
    <name type="scientific">Sphingobacterium alkalisoli</name>
    <dbReference type="NCBI Taxonomy" id="1874115"/>
    <lineage>
        <taxon>Bacteria</taxon>
        <taxon>Pseudomonadati</taxon>
        <taxon>Bacteroidota</taxon>
        <taxon>Sphingobacteriia</taxon>
        <taxon>Sphingobacteriales</taxon>
        <taxon>Sphingobacteriaceae</taxon>
        <taxon>Sphingobacterium</taxon>
    </lineage>
</organism>
<reference evidence="2 3" key="1">
    <citation type="submission" date="2019-04" db="EMBL/GenBank/DDBJ databases">
        <title>Sphingobacterium olei sp. nov., isolated from oil-contaminated soil.</title>
        <authorList>
            <person name="Liu B."/>
        </authorList>
    </citation>
    <scope>NUCLEOTIDE SEQUENCE [LARGE SCALE GENOMIC DNA]</scope>
    <source>
        <strain evidence="2 3">Y3L14</strain>
    </source>
</reference>
<dbReference type="InterPro" id="IPR012902">
    <property type="entry name" value="N_methyl_site"/>
</dbReference>
<keyword evidence="3" id="KW-1185">Reference proteome</keyword>
<evidence type="ECO:0000256" key="1">
    <source>
        <dbReference type="SAM" id="Phobius"/>
    </source>
</evidence>
<sequence length="164" mass="19197">MRHHRHQLAAFTLLEVTIAMLLVAILSAFAYYAFSTFNRLLSDQQIKKRDQYSVDLFRHRIKVDSYRADSIFLDQAVLRLKDSVGYIDYTFLDSLILREQYALRTDSFLISYDIPQYDFVNSGNFESNLIQSYTIPLQIDDKIVPLHIYKQYSSLQLTGVIPIE</sequence>
<keyword evidence="1" id="KW-0812">Transmembrane</keyword>
<feature type="transmembrane region" description="Helical" evidence="1">
    <location>
        <begin position="12"/>
        <end position="34"/>
    </location>
</feature>
<dbReference type="AlphaFoldDB" id="A0A4U0H7S8"/>
<gene>
    <name evidence="2" type="ORF">FAZ19_05840</name>
</gene>
<name>A0A4U0H7S8_9SPHI</name>
<dbReference type="NCBIfam" id="TIGR02532">
    <property type="entry name" value="IV_pilin_GFxxxE"/>
    <property type="match status" value="1"/>
</dbReference>
<dbReference type="Pfam" id="PF07963">
    <property type="entry name" value="N_methyl"/>
    <property type="match status" value="1"/>
</dbReference>
<accession>A0A4U0H7S8</accession>